<dbReference type="AlphaFoldDB" id="A0A1J5RHH4"/>
<dbReference type="Pfam" id="PF05437">
    <property type="entry name" value="AzlD"/>
    <property type="match status" value="1"/>
</dbReference>
<feature type="transmembrane region" description="Helical" evidence="1">
    <location>
        <begin position="6"/>
        <end position="26"/>
    </location>
</feature>
<evidence type="ECO:0000256" key="1">
    <source>
        <dbReference type="SAM" id="Phobius"/>
    </source>
</evidence>
<gene>
    <name evidence="2" type="ORF">GALL_266600</name>
</gene>
<keyword evidence="1" id="KW-0472">Membrane</keyword>
<feature type="transmembrane region" description="Helical" evidence="1">
    <location>
        <begin position="68"/>
        <end position="97"/>
    </location>
</feature>
<name>A0A1J5RHH4_9ZZZZ</name>
<sequence length="101" mass="10554">MSAPWPLILSLSAVTLAPRLLPALWGQRFAPPRWFRRWLDAVPYAALGALIFPGILTADPKTPLTGLAAGAAALLAAGLRLPAYAAAIASVLAATLVQTLR</sequence>
<evidence type="ECO:0000313" key="2">
    <source>
        <dbReference type="EMBL" id="OIQ91455.1"/>
    </source>
</evidence>
<keyword evidence="1" id="KW-0812">Transmembrane</keyword>
<comment type="caution">
    <text evidence="2">The sequence shown here is derived from an EMBL/GenBank/DDBJ whole genome shotgun (WGS) entry which is preliminary data.</text>
</comment>
<keyword evidence="1" id="KW-1133">Transmembrane helix</keyword>
<dbReference type="EMBL" id="MLJW01000259">
    <property type="protein sequence ID" value="OIQ91455.1"/>
    <property type="molecule type" value="Genomic_DNA"/>
</dbReference>
<dbReference type="InterPro" id="IPR008407">
    <property type="entry name" value="Brnchd-chn_aa_trnsp_AzlD"/>
</dbReference>
<protein>
    <submittedName>
        <fullName evidence="2">Branched-chain amino acid transport protein AzlD</fullName>
    </submittedName>
</protein>
<accession>A0A1J5RHH4</accession>
<proteinExistence type="predicted"/>
<reference evidence="2" key="1">
    <citation type="submission" date="2016-10" db="EMBL/GenBank/DDBJ databases">
        <title>Sequence of Gallionella enrichment culture.</title>
        <authorList>
            <person name="Poehlein A."/>
            <person name="Muehling M."/>
            <person name="Daniel R."/>
        </authorList>
    </citation>
    <scope>NUCLEOTIDE SEQUENCE</scope>
</reference>
<organism evidence="2">
    <name type="scientific">mine drainage metagenome</name>
    <dbReference type="NCBI Taxonomy" id="410659"/>
    <lineage>
        <taxon>unclassified sequences</taxon>
        <taxon>metagenomes</taxon>
        <taxon>ecological metagenomes</taxon>
    </lineage>
</organism>
<feature type="transmembrane region" description="Helical" evidence="1">
    <location>
        <begin position="38"/>
        <end position="56"/>
    </location>
</feature>